<comment type="caution">
    <text evidence="1">The sequence shown here is derived from an EMBL/GenBank/DDBJ whole genome shotgun (WGS) entry which is preliminary data.</text>
</comment>
<feature type="non-terminal residue" evidence="1">
    <location>
        <position position="248"/>
    </location>
</feature>
<name>X0X2E4_9ZZZZ</name>
<reference evidence="1" key="1">
    <citation type="journal article" date="2014" name="Front. Microbiol.">
        <title>High frequency of phylogenetically diverse reductive dehalogenase-homologous genes in deep subseafloor sedimentary metagenomes.</title>
        <authorList>
            <person name="Kawai M."/>
            <person name="Futagami T."/>
            <person name="Toyoda A."/>
            <person name="Takaki Y."/>
            <person name="Nishi S."/>
            <person name="Hori S."/>
            <person name="Arai W."/>
            <person name="Tsubouchi T."/>
            <person name="Morono Y."/>
            <person name="Uchiyama I."/>
            <person name="Ito T."/>
            <person name="Fujiyama A."/>
            <person name="Inagaki F."/>
            <person name="Takami H."/>
        </authorList>
    </citation>
    <scope>NUCLEOTIDE SEQUENCE</scope>
    <source>
        <strain evidence="1">Expedition CK06-06</strain>
    </source>
</reference>
<sequence length="248" mass="27368">DSFVILLTDGVSTMDRMIPDFLKDYDSDSNDPGTYPDYGSNHLDDVALYARTNNLRDDLDGDQNLILYTIYAFGSDPNAENLLKDAAKNGGFIDRDGNNGPNLTAEWDADSDGDPDTYYQADNGYLLEANLIQAINDILARASSGTAVSILATAEEGEGNLVQAYFRPTVPVDLTQVTWIGYLQSLWVDSHGYLREDTDQDHGLDVTKDSVVTYFLDPATGDTKVKRFSTSTPYPNVDTDPYTILQMN</sequence>
<feature type="non-terminal residue" evidence="1">
    <location>
        <position position="1"/>
    </location>
</feature>
<accession>X0X2E4</accession>
<evidence type="ECO:0008006" key="2">
    <source>
        <dbReference type="Google" id="ProtNLM"/>
    </source>
</evidence>
<organism evidence="1">
    <name type="scientific">marine sediment metagenome</name>
    <dbReference type="NCBI Taxonomy" id="412755"/>
    <lineage>
        <taxon>unclassified sequences</taxon>
        <taxon>metagenomes</taxon>
        <taxon>ecological metagenomes</taxon>
    </lineage>
</organism>
<proteinExistence type="predicted"/>
<dbReference type="AlphaFoldDB" id="X0X2E4"/>
<evidence type="ECO:0000313" key="1">
    <source>
        <dbReference type="EMBL" id="GAG37195.1"/>
    </source>
</evidence>
<dbReference type="EMBL" id="BARS01044533">
    <property type="protein sequence ID" value="GAG37195.1"/>
    <property type="molecule type" value="Genomic_DNA"/>
</dbReference>
<gene>
    <name evidence="1" type="ORF">S01H1_67262</name>
</gene>
<protein>
    <recommendedName>
        <fullName evidence="2">VWFA domain-containing protein</fullName>
    </recommendedName>
</protein>